<dbReference type="EMBL" id="CAJNXB010002026">
    <property type="protein sequence ID" value="CAF3210611.1"/>
    <property type="molecule type" value="Genomic_DNA"/>
</dbReference>
<evidence type="ECO:0000313" key="9">
    <source>
        <dbReference type="Proteomes" id="UP000663873"/>
    </source>
</evidence>
<gene>
    <name evidence="2" type="ORF">GRG538_LOCUS23895</name>
    <name evidence="4" type="ORF">HFQ381_LOCUS24638</name>
    <name evidence="6" type="ORF">QYT958_LOCUS15722</name>
    <name evidence="1" type="ORF">TIS948_LOCUS13110</name>
    <name evidence="7" type="ORF">TOA249_LOCUS25822</name>
    <name evidence="5" type="ORF">TSG867_LOCUS25516</name>
    <name evidence="3" type="ORF">UJA718_LOCUS12472</name>
</gene>
<dbReference type="EMBL" id="CAJOBP010001618">
    <property type="protein sequence ID" value="CAF4298356.1"/>
    <property type="molecule type" value="Genomic_DNA"/>
</dbReference>
<dbReference type="AlphaFoldDB" id="A0A818PMU0"/>
<dbReference type="Proteomes" id="UP000663825">
    <property type="component" value="Unassembled WGS sequence"/>
</dbReference>
<reference evidence="2" key="1">
    <citation type="submission" date="2021-02" db="EMBL/GenBank/DDBJ databases">
        <authorList>
            <person name="Nowell W R."/>
        </authorList>
    </citation>
    <scope>NUCLEOTIDE SEQUENCE</scope>
</reference>
<dbReference type="EMBL" id="CAJOBO010002626">
    <property type="protein sequence ID" value="CAF4460825.1"/>
    <property type="molecule type" value="Genomic_DNA"/>
</dbReference>
<keyword evidence="9" id="KW-1185">Reference proteome</keyword>
<organism evidence="2 8">
    <name type="scientific">Rotaria socialis</name>
    <dbReference type="NCBI Taxonomy" id="392032"/>
    <lineage>
        <taxon>Eukaryota</taxon>
        <taxon>Metazoa</taxon>
        <taxon>Spiralia</taxon>
        <taxon>Gnathifera</taxon>
        <taxon>Rotifera</taxon>
        <taxon>Eurotatoria</taxon>
        <taxon>Bdelloidea</taxon>
        <taxon>Philodinida</taxon>
        <taxon>Philodinidae</taxon>
        <taxon>Rotaria</taxon>
    </lineage>
</organism>
<evidence type="ECO:0000313" key="2">
    <source>
        <dbReference type="EMBL" id="CAF3625560.1"/>
    </source>
</evidence>
<evidence type="ECO:0000313" key="8">
    <source>
        <dbReference type="Proteomes" id="UP000663872"/>
    </source>
</evidence>
<dbReference type="EMBL" id="CAJOBR010002212">
    <property type="protein sequence ID" value="CAF4665103.1"/>
    <property type="molecule type" value="Genomic_DNA"/>
</dbReference>
<evidence type="ECO:0000313" key="1">
    <source>
        <dbReference type="EMBL" id="CAF3210611.1"/>
    </source>
</evidence>
<dbReference type="Proteomes" id="UP000663872">
    <property type="component" value="Unassembled WGS sequence"/>
</dbReference>
<proteinExistence type="predicted"/>
<protein>
    <submittedName>
        <fullName evidence="2">Uncharacterized protein</fullName>
    </submittedName>
</protein>
<dbReference type="Proteomes" id="UP000663851">
    <property type="component" value="Unassembled WGS sequence"/>
</dbReference>
<dbReference type="EMBL" id="CAJNYT010004002">
    <property type="protein sequence ID" value="CAF3625560.1"/>
    <property type="molecule type" value="Genomic_DNA"/>
</dbReference>
<evidence type="ECO:0000313" key="4">
    <source>
        <dbReference type="EMBL" id="CAF4460825.1"/>
    </source>
</evidence>
<comment type="caution">
    <text evidence="2">The sequence shown here is derived from an EMBL/GenBank/DDBJ whole genome shotgun (WGS) entry which is preliminary data.</text>
</comment>
<dbReference type="EMBL" id="CAJOBQ010002510">
    <property type="protein sequence ID" value="CAF4564356.1"/>
    <property type="molecule type" value="Genomic_DNA"/>
</dbReference>
<dbReference type="Proteomes" id="UP000663862">
    <property type="component" value="Unassembled WGS sequence"/>
</dbReference>
<evidence type="ECO:0000313" key="5">
    <source>
        <dbReference type="EMBL" id="CAF4564356.1"/>
    </source>
</evidence>
<dbReference type="Proteomes" id="UP000663838">
    <property type="component" value="Unassembled WGS sequence"/>
</dbReference>
<accession>A0A818PMU0</accession>
<evidence type="ECO:0000313" key="6">
    <source>
        <dbReference type="EMBL" id="CAF4665103.1"/>
    </source>
</evidence>
<dbReference type="EMBL" id="CAJOBS010002877">
    <property type="protein sequence ID" value="CAF4838042.1"/>
    <property type="molecule type" value="Genomic_DNA"/>
</dbReference>
<evidence type="ECO:0000313" key="3">
    <source>
        <dbReference type="EMBL" id="CAF4298356.1"/>
    </source>
</evidence>
<dbReference type="Proteomes" id="UP000663848">
    <property type="component" value="Unassembled WGS sequence"/>
</dbReference>
<name>A0A818PMU0_9BILA</name>
<sequence>MLHNNIKNWLFYHHQINLFIMNDIEIALQYAQKRKKIRLGKNKIYRRQARAKSQLISYFEDSSDVESESSMITNFNAIKVNSYDEKDEYEDSVTPNSIPMNNENRQTEEVLDDSSSSYDNTKFHDIVSDEDTSDLNLHNHTLTNCFSFCQNLIDFIPKAMLKI</sequence>
<dbReference type="Proteomes" id="UP000663873">
    <property type="component" value="Unassembled WGS sequence"/>
</dbReference>
<evidence type="ECO:0000313" key="7">
    <source>
        <dbReference type="EMBL" id="CAF4838042.1"/>
    </source>
</evidence>